<keyword evidence="1" id="KW-0472">Membrane</keyword>
<feature type="transmembrane region" description="Helical" evidence="1">
    <location>
        <begin position="12"/>
        <end position="38"/>
    </location>
</feature>
<sequence length="43" mass="4824">MRRRRARIAGAMTIDVITNIVLIILSAALVVYLVVALLDPERF</sequence>
<evidence type="ECO:0000313" key="2">
    <source>
        <dbReference type="EMBL" id="OHT53728.1"/>
    </source>
</evidence>
<dbReference type="InterPro" id="IPR011726">
    <property type="entry name" value="KdpF"/>
</dbReference>
<accession>A0AB73LGU1</accession>
<gene>
    <name evidence="2" type="ORF">BKG62_07610</name>
</gene>
<dbReference type="GO" id="GO:0005886">
    <property type="term" value="C:plasma membrane"/>
    <property type="evidence" value="ECO:0007669"/>
    <property type="project" value="InterPro"/>
</dbReference>
<proteinExistence type="predicted"/>
<comment type="caution">
    <text evidence="2">The sequence shown here is derived from an EMBL/GenBank/DDBJ whole genome shotgun (WGS) entry which is preliminary data.</text>
</comment>
<dbReference type="AlphaFoldDB" id="A0AB73LGU1"/>
<evidence type="ECO:0000313" key="3">
    <source>
        <dbReference type="Proteomes" id="UP000180113"/>
    </source>
</evidence>
<evidence type="ECO:0000256" key="1">
    <source>
        <dbReference type="SAM" id="Phobius"/>
    </source>
</evidence>
<reference evidence="2 3" key="1">
    <citation type="submission" date="2016-10" db="EMBL/GenBank/DDBJ databases">
        <title>Evaluation of Human, Animal and Environmental Mycobacterium chelonae Isolates by Core Genome Phylogenomic Analysis, Targeted Gene Comparison, and Anti-microbial Susceptibility Patterns: A Tale of Mistaken Identities.</title>
        <authorList>
            <person name="Fogelson S.B."/>
            <person name="Camus A.C."/>
            <person name="Lorenz W."/>
            <person name="Vasireddy R."/>
            <person name="Vasireddy S."/>
            <person name="Smith T."/>
            <person name="Brown-Elliott B.A."/>
            <person name="Wallace R.J.Jr."/>
            <person name="Hasan N.A."/>
            <person name="Reischl U."/>
            <person name="Sanchez S."/>
        </authorList>
    </citation>
    <scope>NUCLEOTIDE SEQUENCE [LARGE SCALE GENOMIC DNA]</scope>
    <source>
        <strain evidence="2 3">42895</strain>
    </source>
</reference>
<protein>
    <submittedName>
        <fullName evidence="2">Potassium-transporting ATPase subunit F</fullName>
    </submittedName>
</protein>
<dbReference type="NCBIfam" id="TIGR02115">
    <property type="entry name" value="potass_kdpF"/>
    <property type="match status" value="1"/>
</dbReference>
<keyword evidence="1" id="KW-1133">Transmembrane helix</keyword>
<dbReference type="Pfam" id="PF09604">
    <property type="entry name" value="Potass_KdpF"/>
    <property type="match status" value="1"/>
</dbReference>
<name>A0AB73LGU1_MYCCH</name>
<dbReference type="EMBL" id="MLHW01000002">
    <property type="protein sequence ID" value="OHT53728.1"/>
    <property type="molecule type" value="Genomic_DNA"/>
</dbReference>
<dbReference type="GO" id="GO:0008556">
    <property type="term" value="F:P-type potassium transmembrane transporter activity"/>
    <property type="evidence" value="ECO:0007669"/>
    <property type="project" value="InterPro"/>
</dbReference>
<keyword evidence="1" id="KW-0812">Transmembrane</keyword>
<organism evidence="2 3">
    <name type="scientific">Mycobacteroides chelonae</name>
    <name type="common">Mycobacterium chelonae</name>
    <dbReference type="NCBI Taxonomy" id="1774"/>
    <lineage>
        <taxon>Bacteria</taxon>
        <taxon>Bacillati</taxon>
        <taxon>Actinomycetota</taxon>
        <taxon>Actinomycetes</taxon>
        <taxon>Mycobacteriales</taxon>
        <taxon>Mycobacteriaceae</taxon>
        <taxon>Mycobacteroides</taxon>
    </lineage>
</organism>
<dbReference type="Proteomes" id="UP000180113">
    <property type="component" value="Unassembled WGS sequence"/>
</dbReference>